<dbReference type="GO" id="GO:0015935">
    <property type="term" value="C:small ribosomal subunit"/>
    <property type="evidence" value="ECO:0007669"/>
    <property type="project" value="InterPro"/>
</dbReference>
<dbReference type="EMBL" id="LR788131">
    <property type="protein sequence ID" value="CAB3263993.1"/>
    <property type="molecule type" value="mRNA"/>
</dbReference>
<evidence type="ECO:0000256" key="2">
    <source>
        <dbReference type="ARBA" id="ARBA00022980"/>
    </source>
</evidence>
<dbReference type="PROSITE" id="PS00055">
    <property type="entry name" value="RIBOSOMAL_S12"/>
    <property type="match status" value="1"/>
</dbReference>
<comment type="similarity">
    <text evidence="1">Belongs to the universal ribosomal protein uS12 family.</text>
</comment>
<evidence type="ECO:0000256" key="3">
    <source>
        <dbReference type="ARBA" id="ARBA00023274"/>
    </source>
</evidence>
<dbReference type="SUPFAM" id="SSF50249">
    <property type="entry name" value="Nucleic acid-binding proteins"/>
    <property type="match status" value="1"/>
</dbReference>
<dbReference type="InterPro" id="IPR005679">
    <property type="entry name" value="Ribosomal_uS12_bac"/>
</dbReference>
<dbReference type="Gene3D" id="2.40.50.140">
    <property type="entry name" value="Nucleic acid-binding proteins"/>
    <property type="match status" value="1"/>
</dbReference>
<proteinExistence type="evidence at transcript level"/>
<dbReference type="InterPro" id="IPR006032">
    <property type="entry name" value="Ribosomal_uS12"/>
</dbReference>
<dbReference type="Pfam" id="PF00164">
    <property type="entry name" value="Ribosom_S12_S23"/>
    <property type="match status" value="1"/>
</dbReference>
<sequence length="201" mass="22511">MRGLSTLFQTGLSRIFSNASCRTFATNNVTNNLTKNCSGQNNSKCSWSMLPSLQFAISKQCSNMFSTSACLNKQTLKKPEKNFSFKEMDRRMQKFNGHLFKKVKRRSKMWGKPQVKGVVLKLVIRKPKKPNSANRKCCVVRLSNGKIITAFIPGEGHNLMEHSVVLIEGGSRKDLVGSHHRVIRGARDCAHVIKSSPLSLT</sequence>
<accession>A0A6F9DLZ9</accession>
<dbReference type="AlphaFoldDB" id="A0A6F9DLZ9"/>
<dbReference type="PRINTS" id="PR01034">
    <property type="entry name" value="RIBOSOMALS12"/>
</dbReference>
<dbReference type="InterPro" id="IPR012340">
    <property type="entry name" value="NA-bd_OB-fold"/>
</dbReference>
<reference evidence="5" key="1">
    <citation type="submission" date="2020-04" db="EMBL/GenBank/DDBJ databases">
        <authorList>
            <person name="Neveu A P."/>
        </authorList>
    </citation>
    <scope>NUCLEOTIDE SEQUENCE</scope>
    <source>
        <tissue evidence="5">Whole embryo</tissue>
    </source>
</reference>
<organism evidence="5">
    <name type="scientific">Phallusia mammillata</name>
    <dbReference type="NCBI Taxonomy" id="59560"/>
    <lineage>
        <taxon>Eukaryota</taxon>
        <taxon>Metazoa</taxon>
        <taxon>Chordata</taxon>
        <taxon>Tunicata</taxon>
        <taxon>Ascidiacea</taxon>
        <taxon>Phlebobranchia</taxon>
        <taxon>Ascidiidae</taxon>
        <taxon>Phallusia</taxon>
    </lineage>
</organism>
<protein>
    <recommendedName>
        <fullName evidence="4">Small ribosomal subunit protein uS12m</fullName>
    </recommendedName>
</protein>
<dbReference type="CDD" id="cd03368">
    <property type="entry name" value="Ribosomal_S12"/>
    <property type="match status" value="1"/>
</dbReference>
<dbReference type="PANTHER" id="PTHR11652">
    <property type="entry name" value="30S RIBOSOMAL PROTEIN S12 FAMILY MEMBER"/>
    <property type="match status" value="1"/>
</dbReference>
<dbReference type="GO" id="GO:0003735">
    <property type="term" value="F:structural constituent of ribosome"/>
    <property type="evidence" value="ECO:0007669"/>
    <property type="project" value="InterPro"/>
</dbReference>
<dbReference type="GO" id="GO:0006412">
    <property type="term" value="P:translation"/>
    <property type="evidence" value="ECO:0007669"/>
    <property type="project" value="InterPro"/>
</dbReference>
<evidence type="ECO:0000256" key="4">
    <source>
        <dbReference type="ARBA" id="ARBA00035248"/>
    </source>
</evidence>
<keyword evidence="2 5" id="KW-0689">Ribosomal protein</keyword>
<evidence type="ECO:0000256" key="1">
    <source>
        <dbReference type="ARBA" id="ARBA00005657"/>
    </source>
</evidence>
<evidence type="ECO:0000313" key="5">
    <source>
        <dbReference type="EMBL" id="CAB3263993.1"/>
    </source>
</evidence>
<gene>
    <name evidence="5" type="primary">Mrps12</name>
</gene>
<name>A0A6F9DLZ9_9ASCI</name>
<keyword evidence="3" id="KW-0687">Ribonucleoprotein</keyword>